<dbReference type="RefSeq" id="WP_262846783.1">
    <property type="nucleotide sequence ID" value="NZ_JANZYP010000052.1"/>
</dbReference>
<evidence type="ECO:0000259" key="1">
    <source>
        <dbReference type="Pfam" id="PF14534"/>
    </source>
</evidence>
<protein>
    <submittedName>
        <fullName evidence="2">Nuclear transport factor 2 family protein</fullName>
    </submittedName>
</protein>
<organism evidence="2 3">
    <name type="scientific">Sphaerisporangium corydalis</name>
    <dbReference type="NCBI Taxonomy" id="1441875"/>
    <lineage>
        <taxon>Bacteria</taxon>
        <taxon>Bacillati</taxon>
        <taxon>Actinomycetota</taxon>
        <taxon>Actinomycetes</taxon>
        <taxon>Streptosporangiales</taxon>
        <taxon>Streptosporangiaceae</taxon>
        <taxon>Sphaerisporangium</taxon>
    </lineage>
</organism>
<dbReference type="Pfam" id="PF14534">
    <property type="entry name" value="DUF4440"/>
    <property type="match status" value="1"/>
</dbReference>
<dbReference type="Gene3D" id="3.10.450.50">
    <property type="match status" value="1"/>
</dbReference>
<dbReference type="InterPro" id="IPR027843">
    <property type="entry name" value="DUF4440"/>
</dbReference>
<name>A0ABV9EIX3_9ACTN</name>
<reference evidence="3" key="1">
    <citation type="journal article" date="2019" name="Int. J. Syst. Evol. Microbiol.">
        <title>The Global Catalogue of Microorganisms (GCM) 10K type strain sequencing project: providing services to taxonomists for standard genome sequencing and annotation.</title>
        <authorList>
            <consortium name="The Broad Institute Genomics Platform"/>
            <consortium name="The Broad Institute Genome Sequencing Center for Infectious Disease"/>
            <person name="Wu L."/>
            <person name="Ma J."/>
        </authorList>
    </citation>
    <scope>NUCLEOTIDE SEQUENCE [LARGE SCALE GENOMIC DNA]</scope>
    <source>
        <strain evidence="3">CCUG 49560</strain>
    </source>
</reference>
<gene>
    <name evidence="2" type="ORF">ACFO8L_19905</name>
</gene>
<dbReference type="SUPFAM" id="SSF54427">
    <property type="entry name" value="NTF2-like"/>
    <property type="match status" value="1"/>
</dbReference>
<dbReference type="Proteomes" id="UP001595891">
    <property type="component" value="Unassembled WGS sequence"/>
</dbReference>
<evidence type="ECO:0000313" key="3">
    <source>
        <dbReference type="Proteomes" id="UP001595891"/>
    </source>
</evidence>
<evidence type="ECO:0000313" key="2">
    <source>
        <dbReference type="EMBL" id="MFC4588365.1"/>
    </source>
</evidence>
<proteinExistence type="predicted"/>
<accession>A0ABV9EIX3</accession>
<sequence>MTATPGPDDRTSLLDHDRRFFDALIAADADTLRILLSDDFLLVGVADGSIATKHDLLGAVSSGALTFPAIDSFPDEAIVRRVGDTGLVVGRTSMNFTAPDGTTFTAASRYTHVFTTTPATQGWRLTSAQGTEIKPG</sequence>
<keyword evidence="3" id="KW-1185">Reference proteome</keyword>
<feature type="domain" description="DUF4440" evidence="1">
    <location>
        <begin position="14"/>
        <end position="125"/>
    </location>
</feature>
<comment type="caution">
    <text evidence="2">The sequence shown here is derived from an EMBL/GenBank/DDBJ whole genome shotgun (WGS) entry which is preliminary data.</text>
</comment>
<dbReference type="InterPro" id="IPR032710">
    <property type="entry name" value="NTF2-like_dom_sf"/>
</dbReference>
<dbReference type="EMBL" id="JBHSFN010000011">
    <property type="protein sequence ID" value="MFC4588365.1"/>
    <property type="molecule type" value="Genomic_DNA"/>
</dbReference>